<protein>
    <submittedName>
        <fullName evidence="2">Uncharacterized protein</fullName>
    </submittedName>
</protein>
<organism evidence="2">
    <name type="scientific">viral metagenome</name>
    <dbReference type="NCBI Taxonomy" id="1070528"/>
    <lineage>
        <taxon>unclassified sequences</taxon>
        <taxon>metagenomes</taxon>
        <taxon>organismal metagenomes</taxon>
    </lineage>
</organism>
<keyword evidence="1" id="KW-1133">Transmembrane helix</keyword>
<feature type="transmembrane region" description="Helical" evidence="1">
    <location>
        <begin position="19"/>
        <end position="39"/>
    </location>
</feature>
<reference evidence="2" key="1">
    <citation type="submission" date="2017-04" db="EMBL/GenBank/DDBJ databases">
        <title>Unveiling RNA virosphere associated with marine microorganisms.</title>
        <authorList>
            <person name="Urayama S."/>
            <person name="Takaki Y."/>
            <person name="Nishi S."/>
            <person name="Yoshida Y."/>
            <person name="Deguchi S."/>
            <person name="Takai K."/>
            <person name="Nunoura T."/>
        </authorList>
    </citation>
    <scope>NUCLEOTIDE SEQUENCE</scope>
</reference>
<name>A0A2V0RA42_9ZZZZ</name>
<dbReference type="EMBL" id="BDQA01000735">
    <property type="protein sequence ID" value="GBH22176.1"/>
    <property type="molecule type" value="Genomic_RNA"/>
</dbReference>
<evidence type="ECO:0000313" key="2">
    <source>
        <dbReference type="EMBL" id="GBH22176.1"/>
    </source>
</evidence>
<comment type="caution">
    <text evidence="2">The sequence shown here is derived from an EMBL/GenBank/DDBJ whole genome shotgun (WGS) entry which is preliminary data.</text>
</comment>
<accession>A0A2V0RA42</accession>
<dbReference type="AlphaFoldDB" id="A0A2V0RA42"/>
<sequence length="107" mass="11555">MNDTVDAEQFTTAVTSNTIAGVLSSVIFLLVTAVGKLCWDLYNREFPALQSTVNDVAKLAEASVRIATCVDRFQSKRRGGRRESSPTRGDLVGALEILNGLSHKEGV</sequence>
<evidence type="ECO:0000256" key="1">
    <source>
        <dbReference type="SAM" id="Phobius"/>
    </source>
</evidence>
<keyword evidence="1" id="KW-0812">Transmembrane</keyword>
<keyword evidence="1" id="KW-0472">Membrane</keyword>
<proteinExistence type="predicted"/>